<protein>
    <recommendedName>
        <fullName evidence="1">Putative mucin/carbohydrate-binding domain-containing protein</fullName>
    </recommendedName>
</protein>
<name>A0A9X6Y7N8_BACTU</name>
<dbReference type="Pfam" id="PF03272">
    <property type="entry name" value="Mucin_bdg"/>
    <property type="match status" value="1"/>
</dbReference>
<dbReference type="EMBL" id="NVNL01000068">
    <property type="protein sequence ID" value="PEA86551.1"/>
    <property type="molecule type" value="Genomic_DNA"/>
</dbReference>
<dbReference type="Proteomes" id="UP000220702">
    <property type="component" value="Unassembled WGS sequence"/>
</dbReference>
<organism evidence="2 3">
    <name type="scientific">Bacillus thuringiensis</name>
    <dbReference type="NCBI Taxonomy" id="1428"/>
    <lineage>
        <taxon>Bacteria</taxon>
        <taxon>Bacillati</taxon>
        <taxon>Bacillota</taxon>
        <taxon>Bacilli</taxon>
        <taxon>Bacillales</taxon>
        <taxon>Bacillaceae</taxon>
        <taxon>Bacillus</taxon>
        <taxon>Bacillus cereus group</taxon>
    </lineage>
</organism>
<gene>
    <name evidence="2" type="ORF">CON71_29285</name>
</gene>
<evidence type="ECO:0000259" key="1">
    <source>
        <dbReference type="Pfam" id="PF03272"/>
    </source>
</evidence>
<dbReference type="AlphaFoldDB" id="A0A9X6Y7N8"/>
<evidence type="ECO:0000313" key="3">
    <source>
        <dbReference type="Proteomes" id="UP000220702"/>
    </source>
</evidence>
<evidence type="ECO:0000313" key="2">
    <source>
        <dbReference type="EMBL" id="PEA86551.1"/>
    </source>
</evidence>
<sequence>MKGHSDKEFANINFNRLTKEMKIDLKAGIPHSYFSEYASIKVQKPSGQVVYNKDIYGDKYQNAATQKTSVEVGDFIELTHKEGDTRATLVNKENNKQEKIGNKIIYKVTNTGLEKVEK</sequence>
<comment type="caution">
    <text evidence="2">The sequence shown here is derived from an EMBL/GenBank/DDBJ whole genome shotgun (WGS) entry which is preliminary data.</text>
</comment>
<proteinExistence type="predicted"/>
<reference evidence="2 3" key="1">
    <citation type="submission" date="2017-09" db="EMBL/GenBank/DDBJ databases">
        <title>Large-scale bioinformatics analysis of Bacillus genomes uncovers conserved roles of natural products in bacterial physiology.</title>
        <authorList>
            <consortium name="Agbiome Team Llc"/>
            <person name="Bleich R.M."/>
            <person name="Grubbs K.J."/>
            <person name="Santa Maria K.C."/>
            <person name="Allen S.E."/>
            <person name="Farag S."/>
            <person name="Shank E.A."/>
            <person name="Bowers A."/>
        </authorList>
    </citation>
    <scope>NUCLEOTIDE SEQUENCE [LARGE SCALE GENOMIC DNA]</scope>
    <source>
        <strain evidence="2 3">AFS089089</strain>
    </source>
</reference>
<feature type="domain" description="Putative mucin/carbohydrate-binding" evidence="1">
    <location>
        <begin position="2"/>
        <end position="113"/>
    </location>
</feature>
<dbReference type="InterPro" id="IPR004954">
    <property type="entry name" value="Mucin-bd"/>
</dbReference>
<accession>A0A9X6Y7N8</accession>